<dbReference type="AlphaFoldDB" id="A0A1F7GXI2"/>
<organism evidence="1 2">
    <name type="scientific">Candidatus Roizmanbacteria bacterium RIFCSPHIGHO2_02_FULL_37_24</name>
    <dbReference type="NCBI Taxonomy" id="1802037"/>
    <lineage>
        <taxon>Bacteria</taxon>
        <taxon>Candidatus Roizmaniibacteriota</taxon>
    </lineage>
</organism>
<dbReference type="SUPFAM" id="SSF109604">
    <property type="entry name" value="HD-domain/PDEase-like"/>
    <property type="match status" value="1"/>
</dbReference>
<evidence type="ECO:0000313" key="2">
    <source>
        <dbReference type="Proteomes" id="UP000177159"/>
    </source>
</evidence>
<dbReference type="Proteomes" id="UP000177159">
    <property type="component" value="Unassembled WGS sequence"/>
</dbReference>
<reference evidence="1 2" key="1">
    <citation type="journal article" date="2016" name="Nat. Commun.">
        <title>Thousands of microbial genomes shed light on interconnected biogeochemical processes in an aquifer system.</title>
        <authorList>
            <person name="Anantharaman K."/>
            <person name="Brown C.T."/>
            <person name="Hug L.A."/>
            <person name="Sharon I."/>
            <person name="Castelle C.J."/>
            <person name="Probst A.J."/>
            <person name="Thomas B.C."/>
            <person name="Singh A."/>
            <person name="Wilkins M.J."/>
            <person name="Karaoz U."/>
            <person name="Brodie E.L."/>
            <person name="Williams K.H."/>
            <person name="Hubbard S.S."/>
            <person name="Banfield J.F."/>
        </authorList>
    </citation>
    <scope>NUCLEOTIDE SEQUENCE [LARGE SCALE GENOMIC DNA]</scope>
</reference>
<proteinExistence type="predicted"/>
<gene>
    <name evidence="1" type="ORF">A3C24_00855</name>
</gene>
<name>A0A1F7GXI2_9BACT</name>
<dbReference type="CDD" id="cd07040">
    <property type="entry name" value="HP"/>
    <property type="match status" value="1"/>
</dbReference>
<comment type="caution">
    <text evidence="1">The sequence shown here is derived from an EMBL/GenBank/DDBJ whole genome shotgun (WGS) entry which is preliminary data.</text>
</comment>
<dbReference type="InterPro" id="IPR029033">
    <property type="entry name" value="His_PPase_superfam"/>
</dbReference>
<evidence type="ECO:0008006" key="3">
    <source>
        <dbReference type="Google" id="ProtNLM"/>
    </source>
</evidence>
<evidence type="ECO:0000313" key="1">
    <source>
        <dbReference type="EMBL" id="OGK23192.1"/>
    </source>
</evidence>
<sequence length="486" mass="55253">MEKVITEAPETIQRYETLKELGKEFFSATPITQEGVIKPPDVQLIKSFVSEAITQTGPEVWASYLEHVVIAPELGTRIAEAVSATEQHVDSNLIEGLLWLHDIGRLVTPGAYFRNDLIDLRLLREFGFPPSLTDHMFRLDELLETADSLAMTEDQISFKKGLDERQTALAQAYFDALSPEQRIINLADNLGKRGEKGIFGIDEFMRYLQSQEDRYEHTSRWPSVEWAIERRQQGAVLQAFVIRQTIQWLSELGVDVESIMSGMHDYGPRFIVVVRHGELDNQGRLYNRDSVMKPEDIVHLNETGQLQMRSIGTLIKTRKFRVNQILHSPQTRTLESAYQLNISLGLPDDAVSGRDDLDEVFAPGPYKENLTMKEWVVLHGNCYDEKRWGEYHHEPIDKITQRGRDVFWQTAAGMTTGEAAVLISHGDPIAWMLNSVINDEVPDPEELRQKIYPNKGDGFIVIIGPDGKVFSHYTLTDKSLPKGTSF</sequence>
<dbReference type="Pfam" id="PF00300">
    <property type="entry name" value="His_Phos_1"/>
    <property type="match status" value="1"/>
</dbReference>
<dbReference type="SUPFAM" id="SSF53254">
    <property type="entry name" value="Phosphoglycerate mutase-like"/>
    <property type="match status" value="1"/>
</dbReference>
<dbReference type="Gene3D" id="3.40.50.1240">
    <property type="entry name" value="Phosphoglycerate mutase-like"/>
    <property type="match status" value="1"/>
</dbReference>
<dbReference type="InterPro" id="IPR013078">
    <property type="entry name" value="His_Pase_superF_clade-1"/>
</dbReference>
<dbReference type="EMBL" id="MFZM01000024">
    <property type="protein sequence ID" value="OGK23192.1"/>
    <property type="molecule type" value="Genomic_DNA"/>
</dbReference>
<protein>
    <recommendedName>
        <fullName evidence="3">HD domain-containing protein</fullName>
    </recommendedName>
</protein>
<accession>A0A1F7GXI2</accession>